<name>X1HTH5_9ZZZZ</name>
<reference evidence="1" key="1">
    <citation type="journal article" date="2014" name="Front. Microbiol.">
        <title>High frequency of phylogenetically diverse reductive dehalogenase-homologous genes in deep subseafloor sedimentary metagenomes.</title>
        <authorList>
            <person name="Kawai M."/>
            <person name="Futagami T."/>
            <person name="Toyoda A."/>
            <person name="Takaki Y."/>
            <person name="Nishi S."/>
            <person name="Hori S."/>
            <person name="Arai W."/>
            <person name="Tsubouchi T."/>
            <person name="Morono Y."/>
            <person name="Uchiyama I."/>
            <person name="Ito T."/>
            <person name="Fujiyama A."/>
            <person name="Inagaki F."/>
            <person name="Takami H."/>
        </authorList>
    </citation>
    <scope>NUCLEOTIDE SEQUENCE</scope>
    <source>
        <strain evidence="1">Expedition CK06-06</strain>
    </source>
</reference>
<gene>
    <name evidence="1" type="ORF">S03H2_30565</name>
</gene>
<comment type="caution">
    <text evidence="1">The sequence shown here is derived from an EMBL/GenBank/DDBJ whole genome shotgun (WGS) entry which is preliminary data.</text>
</comment>
<proteinExistence type="predicted"/>
<evidence type="ECO:0000313" key="1">
    <source>
        <dbReference type="EMBL" id="GAH57129.1"/>
    </source>
</evidence>
<dbReference type="EMBL" id="BARU01018492">
    <property type="protein sequence ID" value="GAH57129.1"/>
    <property type="molecule type" value="Genomic_DNA"/>
</dbReference>
<sequence length="29" mass="3416">LIWEITFKFKPGHLKRRLPAMCSMVAVQD</sequence>
<dbReference type="AlphaFoldDB" id="X1HTH5"/>
<protein>
    <submittedName>
        <fullName evidence="1">Uncharacterized protein</fullName>
    </submittedName>
</protein>
<accession>X1HTH5</accession>
<feature type="non-terminal residue" evidence="1">
    <location>
        <position position="1"/>
    </location>
</feature>
<organism evidence="1">
    <name type="scientific">marine sediment metagenome</name>
    <dbReference type="NCBI Taxonomy" id="412755"/>
    <lineage>
        <taxon>unclassified sequences</taxon>
        <taxon>metagenomes</taxon>
        <taxon>ecological metagenomes</taxon>
    </lineage>
</organism>